<name>A0A3B0SJH9_9ZZZZ</name>
<accession>A0A3B0SJH9</accession>
<gene>
    <name evidence="1" type="ORF">MNBD_ALPHA06-1773</name>
</gene>
<feature type="non-terminal residue" evidence="1">
    <location>
        <position position="336"/>
    </location>
</feature>
<dbReference type="EMBL" id="UOEE01000224">
    <property type="protein sequence ID" value="VAV96493.1"/>
    <property type="molecule type" value="Genomic_DNA"/>
</dbReference>
<protein>
    <submittedName>
        <fullName evidence="1">Uncharacterized protein</fullName>
    </submittedName>
</protein>
<reference evidence="1" key="1">
    <citation type="submission" date="2018-06" db="EMBL/GenBank/DDBJ databases">
        <authorList>
            <person name="Zhirakovskaya E."/>
        </authorList>
    </citation>
    <scope>NUCLEOTIDE SEQUENCE</scope>
</reference>
<evidence type="ECO:0000313" key="1">
    <source>
        <dbReference type="EMBL" id="VAV96493.1"/>
    </source>
</evidence>
<dbReference type="AlphaFoldDB" id="A0A3B0SJH9"/>
<organism evidence="1">
    <name type="scientific">hydrothermal vent metagenome</name>
    <dbReference type="NCBI Taxonomy" id="652676"/>
    <lineage>
        <taxon>unclassified sequences</taxon>
        <taxon>metagenomes</taxon>
        <taxon>ecological metagenomes</taxon>
    </lineage>
</organism>
<proteinExistence type="predicted"/>
<sequence length="336" mass="36527">MSSSHAAFAATAEFAVGCCVLAGAGAGLVGGLAVAGAAAQIMACLDDKEKTVSLQKITKTAANTGRYFLNHTFNAQDVPDKTALLDHINTQINTVRPEAKYFLNGHNNPDSMAKLVLDELTAPAIGIAKTEAFTEVTLLILKKTFELILLDREFYTNLKPKIDGKILAQLDGINQKLDHNTQQLDEIKAAIAQLSQGQSSTAQQQFSSPQLIEQMAKALLEDAEEAHLARADIDKAVATNNPEMREKLVQTALNHLRDLRRRHDQEANDLRQASQEKTALAAKTARGEGAARLMFDTLGALEAWQSASKHEPEHFETRIQLARLLARVGQSEQALA</sequence>